<dbReference type="PANTHER" id="PTHR43248">
    <property type="entry name" value="2-SUCCINYL-6-HYDROXY-2,4-CYCLOHEXADIENE-1-CARBOXYLATE SYNTHASE"/>
    <property type="match status" value="1"/>
</dbReference>
<evidence type="ECO:0000256" key="2">
    <source>
        <dbReference type="ARBA" id="ARBA00022801"/>
    </source>
</evidence>
<dbReference type="InterPro" id="IPR051601">
    <property type="entry name" value="Serine_prot/Carboxylest_S33"/>
</dbReference>
<dbReference type="PANTHER" id="PTHR43248:SF3">
    <property type="entry name" value="AB HYDROLASE-1 DOMAIN-CONTAINING PROTEIN"/>
    <property type="match status" value="1"/>
</dbReference>
<evidence type="ECO:0000256" key="1">
    <source>
        <dbReference type="ARBA" id="ARBA00010088"/>
    </source>
</evidence>
<evidence type="ECO:0000313" key="4">
    <source>
        <dbReference type="EMBL" id="CAD9815973.1"/>
    </source>
</evidence>
<keyword evidence="2" id="KW-0378">Hydrolase</keyword>
<reference evidence="4" key="1">
    <citation type="submission" date="2021-01" db="EMBL/GenBank/DDBJ databases">
        <authorList>
            <person name="Corre E."/>
            <person name="Pelletier E."/>
            <person name="Niang G."/>
            <person name="Scheremetjew M."/>
            <person name="Finn R."/>
            <person name="Kale V."/>
            <person name="Holt S."/>
            <person name="Cochrane G."/>
            <person name="Meng A."/>
            <person name="Brown T."/>
            <person name="Cohen L."/>
        </authorList>
    </citation>
    <scope>NUCLEOTIDE SEQUENCE</scope>
    <source>
        <strain evidence="4">CCMP2084</strain>
    </source>
</reference>
<comment type="similarity">
    <text evidence="1">Belongs to the peptidase S33 family.</text>
</comment>
<feature type="domain" description="AB hydrolase-1" evidence="3">
    <location>
        <begin position="81"/>
        <end position="352"/>
    </location>
</feature>
<accession>A0A7S2XLX0</accession>
<sequence length="369" mass="41184">MAFSLFPARRIACTPIAHLVAKYSQRSHQSSILRRSKNDNRVHFISTTRVLGKEPMVLHHEWISNGQVVPSQSDDEKKSVVVMLHGLLGNGKNLRTPAKVLTKENDNLSALLLDLRGHGNSNPTSSEHSDFQLLARDVLHTLDSLGLHSNQSPISWIGHSLGGRVALQSLHHLIDKKQEESTAGRMVQLPKTVWIWDSVPGLVHEDVKQVVGALESVPMPFLGKRKADLVNVLVNEKGLSKPIAQWAASSLEPTENGFVFSFDLKVARNLLDNFHEQNYMEILHGARQHHSESVKNNSGTITSKIHIVMADRNPSWTPEILQQLKSIHHDDDETPFLGLHTLPKAGHWVHVDNLSGLVQIMQDHGIDKH</sequence>
<organism evidence="4">
    <name type="scientific">Attheya septentrionalis</name>
    <dbReference type="NCBI Taxonomy" id="420275"/>
    <lineage>
        <taxon>Eukaryota</taxon>
        <taxon>Sar</taxon>
        <taxon>Stramenopiles</taxon>
        <taxon>Ochrophyta</taxon>
        <taxon>Bacillariophyta</taxon>
        <taxon>Coscinodiscophyceae</taxon>
        <taxon>Chaetocerotophycidae</taxon>
        <taxon>Chaetocerotales</taxon>
        <taxon>Attheyaceae</taxon>
        <taxon>Attheya</taxon>
    </lineage>
</organism>
<dbReference type="EMBL" id="HBHQ01011720">
    <property type="protein sequence ID" value="CAD9815973.1"/>
    <property type="molecule type" value="Transcribed_RNA"/>
</dbReference>
<protein>
    <recommendedName>
        <fullName evidence="3">AB hydrolase-1 domain-containing protein</fullName>
    </recommendedName>
</protein>
<dbReference type="Pfam" id="PF12697">
    <property type="entry name" value="Abhydrolase_6"/>
    <property type="match status" value="1"/>
</dbReference>
<dbReference type="InterPro" id="IPR029058">
    <property type="entry name" value="AB_hydrolase_fold"/>
</dbReference>
<dbReference type="SUPFAM" id="SSF53474">
    <property type="entry name" value="alpha/beta-Hydrolases"/>
    <property type="match status" value="1"/>
</dbReference>
<dbReference type="Gene3D" id="3.40.50.1820">
    <property type="entry name" value="alpha/beta hydrolase"/>
    <property type="match status" value="1"/>
</dbReference>
<name>A0A7S2XLX0_9STRA</name>
<evidence type="ECO:0000259" key="3">
    <source>
        <dbReference type="Pfam" id="PF12697"/>
    </source>
</evidence>
<dbReference type="GO" id="GO:0016787">
    <property type="term" value="F:hydrolase activity"/>
    <property type="evidence" value="ECO:0007669"/>
    <property type="project" value="UniProtKB-KW"/>
</dbReference>
<proteinExistence type="inferred from homology"/>
<dbReference type="AlphaFoldDB" id="A0A7S2XLX0"/>
<gene>
    <name evidence="4" type="ORF">ASEP1449_LOCUS7805</name>
</gene>
<dbReference type="InterPro" id="IPR000073">
    <property type="entry name" value="AB_hydrolase_1"/>
</dbReference>